<dbReference type="InterPro" id="IPR027843">
    <property type="entry name" value="DUF4440"/>
</dbReference>
<sequence length="160" mass="17202">MLKGKGYSMRWHSVGLVLVGAMVVGAAALGLARGSRVGPVELRQQVMQAERAFAATMAARDFEAFTGFLSREAVFMNPAGPQRGKDAVASGWRAYFDKPAAPFSWEPDEVEVLASGTLAYSSGPVKDAAGKQVGRFNSVWRLEGPGTWRVVFDRGCDCGR</sequence>
<protein>
    <submittedName>
        <fullName evidence="2">YybH family protein</fullName>
    </submittedName>
</protein>
<comment type="caution">
    <text evidence="2">The sequence shown here is derived from an EMBL/GenBank/DDBJ whole genome shotgun (WGS) entry which is preliminary data.</text>
</comment>
<gene>
    <name evidence="2" type="ORF">ACFPN5_12765</name>
</gene>
<dbReference type="SUPFAM" id="SSF54427">
    <property type="entry name" value="NTF2-like"/>
    <property type="match status" value="1"/>
</dbReference>
<evidence type="ECO:0000259" key="1">
    <source>
        <dbReference type="Pfam" id="PF14534"/>
    </source>
</evidence>
<feature type="domain" description="DUF4440" evidence="1">
    <location>
        <begin position="46"/>
        <end position="150"/>
    </location>
</feature>
<accession>A0ABW0L4D3</accession>
<dbReference type="InterPro" id="IPR032710">
    <property type="entry name" value="NTF2-like_dom_sf"/>
</dbReference>
<name>A0ABW0L4D3_9BURK</name>
<dbReference type="Gene3D" id="3.10.450.50">
    <property type="match status" value="1"/>
</dbReference>
<proteinExistence type="predicted"/>
<dbReference type="Proteomes" id="UP001596050">
    <property type="component" value="Unassembled WGS sequence"/>
</dbReference>
<dbReference type="RefSeq" id="WP_379783762.1">
    <property type="nucleotide sequence ID" value="NZ_JBHSMU010000013.1"/>
</dbReference>
<dbReference type="EMBL" id="JBHSMU010000013">
    <property type="protein sequence ID" value="MFC5460678.1"/>
    <property type="molecule type" value="Genomic_DNA"/>
</dbReference>
<evidence type="ECO:0000313" key="2">
    <source>
        <dbReference type="EMBL" id="MFC5460678.1"/>
    </source>
</evidence>
<keyword evidence="3" id="KW-1185">Reference proteome</keyword>
<reference evidence="3" key="1">
    <citation type="journal article" date="2019" name="Int. J. Syst. Evol. Microbiol.">
        <title>The Global Catalogue of Microorganisms (GCM) 10K type strain sequencing project: providing services to taxonomists for standard genome sequencing and annotation.</title>
        <authorList>
            <consortium name="The Broad Institute Genomics Platform"/>
            <consortium name="The Broad Institute Genome Sequencing Center for Infectious Disease"/>
            <person name="Wu L."/>
            <person name="Ma J."/>
        </authorList>
    </citation>
    <scope>NUCLEOTIDE SEQUENCE [LARGE SCALE GENOMIC DNA]</scope>
    <source>
        <strain evidence="3">KACC 12649</strain>
    </source>
</reference>
<evidence type="ECO:0000313" key="3">
    <source>
        <dbReference type="Proteomes" id="UP001596050"/>
    </source>
</evidence>
<organism evidence="2 3">
    <name type="scientific">Massilia niabensis</name>
    <dbReference type="NCBI Taxonomy" id="544910"/>
    <lineage>
        <taxon>Bacteria</taxon>
        <taxon>Pseudomonadati</taxon>
        <taxon>Pseudomonadota</taxon>
        <taxon>Betaproteobacteria</taxon>
        <taxon>Burkholderiales</taxon>
        <taxon>Oxalobacteraceae</taxon>
        <taxon>Telluria group</taxon>
        <taxon>Massilia</taxon>
    </lineage>
</organism>
<dbReference type="Pfam" id="PF14534">
    <property type="entry name" value="DUF4440"/>
    <property type="match status" value="1"/>
</dbReference>